<accession>A0ABU5GME1</accession>
<feature type="region of interest" description="Disordered" evidence="1">
    <location>
        <begin position="24"/>
        <end position="43"/>
    </location>
</feature>
<name>A0ABU5GME1_9GAMM</name>
<feature type="compositionally biased region" description="Polar residues" evidence="1">
    <location>
        <begin position="24"/>
        <end position="34"/>
    </location>
</feature>
<dbReference type="Proteomes" id="UP001294570">
    <property type="component" value="Unassembled WGS sequence"/>
</dbReference>
<proteinExistence type="predicted"/>
<dbReference type="EMBL" id="JAXIVU010000001">
    <property type="protein sequence ID" value="MDY7218079.1"/>
    <property type="molecule type" value="Genomic_DNA"/>
</dbReference>
<keyword evidence="3" id="KW-1185">Reference proteome</keyword>
<comment type="caution">
    <text evidence="2">The sequence shown here is derived from an EMBL/GenBank/DDBJ whole genome shotgun (WGS) entry which is preliminary data.</text>
</comment>
<evidence type="ECO:0000313" key="2">
    <source>
        <dbReference type="EMBL" id="MDY7218079.1"/>
    </source>
</evidence>
<organism evidence="2 3">
    <name type="scientific">Denitrificimonas halotolerans</name>
    <dbReference type="NCBI Taxonomy" id="3098930"/>
    <lineage>
        <taxon>Bacteria</taxon>
        <taxon>Pseudomonadati</taxon>
        <taxon>Pseudomonadota</taxon>
        <taxon>Gammaproteobacteria</taxon>
        <taxon>Pseudomonadales</taxon>
        <taxon>Pseudomonadaceae</taxon>
        <taxon>Denitrificimonas</taxon>
    </lineage>
</organism>
<evidence type="ECO:0000256" key="1">
    <source>
        <dbReference type="SAM" id="MobiDB-lite"/>
    </source>
</evidence>
<reference evidence="2 3" key="1">
    <citation type="submission" date="2023-12" db="EMBL/GenBank/DDBJ databases">
        <title>Denitrificimonas halotolerans sp. nov.,a novel species isolated from landfill leachate.</title>
        <authorList>
            <person name="Wang S."/>
        </authorList>
    </citation>
    <scope>NUCLEOTIDE SEQUENCE [LARGE SCALE GENOMIC DNA]</scope>
    <source>
        <strain evidence="2 3">JX-1</strain>
    </source>
</reference>
<protein>
    <submittedName>
        <fullName evidence="2">Uncharacterized protein</fullName>
    </submittedName>
</protein>
<gene>
    <name evidence="2" type="ORF">TOI97_00565</name>
</gene>
<sequence>MLLIFADDSFSSVATLDTTTVLASSTSDPLSPSIETAEEEMQR</sequence>
<evidence type="ECO:0000313" key="3">
    <source>
        <dbReference type="Proteomes" id="UP001294570"/>
    </source>
</evidence>